<keyword evidence="4" id="KW-0410">Iron transport</keyword>
<sequence length="798" mass="85418">MNPARSMALCALLIGHPALAQAQSGPNSAAETEIGPDDAILPEITVIARRRAEDAQRIPGSLSVVGGDTLDRSYTVNTQQLAQLVPALNYSSANPRNTAFTIRGLGSSVVAVSQANDGLEPGVGFYVDQVYHARPATAAFDFSDIAQAEVLRGPQGTLFGKNSTAGAINITTRAPTFKSEASQEISVGSFNFVQAKIAASGALSGDTIAGRLSAIVTRRDGVIDNVRTGADHNQIGNQAVRGQLLIKPSEAFQVKLSADFTNFESDCCTQVHYRVAARDLPRTASRQYGGSAGLAAQFGYVPPSMNPYDRVTDIDARLGVDTNEGGVAAIADWALGKTTLTSISAWRFWNWDAANDRDYTGIPIQLQQHIPSRQDQFSQELRLASNGSGPFSYVGGLYFFRQRVIGRPISIYGPAAARYLIGTTTGTPAVAVPSNLLDGYGTDGRTDFQSNSYAAFGELNWRPIDRVTLTGGLRYTYEHKTGMYDTFVFGGMATSITALINARLGILRGQYYTAKVNDGALTGRANIAWQATDGVLAYASFARGEKSGGINMSGLPLNDANLPATGTAVVRPEKNTAYEVGLKTWLFDNRVMFNIDAFYTRVTDFQSNVSDTRAAAALRTYLANIPLVTVRGFEADAEIAVTRGLSVRGSVAYADGKYNRYPAGPCPIERIGNTATACNLSGVALPGLPKWSSTISGDYRYSATALDGSLFAHADVNYRGRQFGDPTGSRYTAIGAFALVNGSLGYRSHRGWELAVFARNLLDRDYIQNVTIQAGNSGLILATPSDPRTVGLTFRARQ</sequence>
<evidence type="ECO:0000256" key="1">
    <source>
        <dbReference type="ARBA" id="ARBA00004571"/>
    </source>
</evidence>
<protein>
    <submittedName>
        <fullName evidence="16">TonB-dependent receptor</fullName>
    </submittedName>
</protein>
<gene>
    <name evidence="16" type="ORF">RZN05_13195</name>
</gene>
<keyword evidence="3 11" id="KW-1134">Transmembrane beta strand</keyword>
<evidence type="ECO:0000256" key="7">
    <source>
        <dbReference type="ARBA" id="ARBA00023065"/>
    </source>
</evidence>
<evidence type="ECO:0000256" key="4">
    <source>
        <dbReference type="ARBA" id="ARBA00022496"/>
    </source>
</evidence>
<comment type="similarity">
    <text evidence="11 12">Belongs to the TonB-dependent receptor family.</text>
</comment>
<feature type="domain" description="TonB-dependent receptor plug" evidence="15">
    <location>
        <begin position="55"/>
        <end position="167"/>
    </location>
</feature>
<organism evidence="16 17">
    <name type="scientific">Sphingomonas agrestis</name>
    <dbReference type="NCBI Taxonomy" id="3080540"/>
    <lineage>
        <taxon>Bacteria</taxon>
        <taxon>Pseudomonadati</taxon>
        <taxon>Pseudomonadota</taxon>
        <taxon>Alphaproteobacteria</taxon>
        <taxon>Sphingomonadales</taxon>
        <taxon>Sphingomonadaceae</taxon>
        <taxon>Sphingomonas</taxon>
    </lineage>
</organism>
<evidence type="ECO:0000256" key="9">
    <source>
        <dbReference type="ARBA" id="ARBA00023136"/>
    </source>
</evidence>
<evidence type="ECO:0000256" key="5">
    <source>
        <dbReference type="ARBA" id="ARBA00022692"/>
    </source>
</evidence>
<feature type="signal peptide" evidence="13">
    <location>
        <begin position="1"/>
        <end position="22"/>
    </location>
</feature>
<feature type="domain" description="TonB-dependent receptor-like beta-barrel" evidence="14">
    <location>
        <begin position="296"/>
        <end position="761"/>
    </location>
</feature>
<proteinExistence type="inferred from homology"/>
<evidence type="ECO:0000256" key="13">
    <source>
        <dbReference type="SAM" id="SignalP"/>
    </source>
</evidence>
<evidence type="ECO:0000259" key="15">
    <source>
        <dbReference type="Pfam" id="PF07715"/>
    </source>
</evidence>
<dbReference type="RefSeq" id="WP_317227622.1">
    <property type="nucleotide sequence ID" value="NZ_JAWJEJ010000001.1"/>
</dbReference>
<dbReference type="Gene3D" id="2.40.170.20">
    <property type="entry name" value="TonB-dependent receptor, beta-barrel domain"/>
    <property type="match status" value="1"/>
</dbReference>
<keyword evidence="10 11" id="KW-0998">Cell outer membrane</keyword>
<evidence type="ECO:0000256" key="2">
    <source>
        <dbReference type="ARBA" id="ARBA00022448"/>
    </source>
</evidence>
<name>A0ABU3Y969_9SPHN</name>
<dbReference type="SUPFAM" id="SSF56935">
    <property type="entry name" value="Porins"/>
    <property type="match status" value="1"/>
</dbReference>
<dbReference type="EMBL" id="JAWJEJ010000001">
    <property type="protein sequence ID" value="MDV3457945.1"/>
    <property type="molecule type" value="Genomic_DNA"/>
</dbReference>
<evidence type="ECO:0000256" key="10">
    <source>
        <dbReference type="ARBA" id="ARBA00023237"/>
    </source>
</evidence>
<reference evidence="16 17" key="1">
    <citation type="submission" date="2023-10" db="EMBL/GenBank/DDBJ databases">
        <title>Sphingomonas sp. HF-S4 16S ribosomal RNA gene Genome sequencing and assembly.</title>
        <authorList>
            <person name="Lee H."/>
        </authorList>
    </citation>
    <scope>NUCLEOTIDE SEQUENCE [LARGE SCALE GENOMIC DNA]</scope>
    <source>
        <strain evidence="16 17">HF-S4</strain>
    </source>
</reference>
<evidence type="ECO:0000256" key="8">
    <source>
        <dbReference type="ARBA" id="ARBA00023077"/>
    </source>
</evidence>
<feature type="chain" id="PRO_5046196612" evidence="13">
    <location>
        <begin position="23"/>
        <end position="798"/>
    </location>
</feature>
<comment type="caution">
    <text evidence="16">The sequence shown here is derived from an EMBL/GenBank/DDBJ whole genome shotgun (WGS) entry which is preliminary data.</text>
</comment>
<dbReference type="Proteomes" id="UP001273531">
    <property type="component" value="Unassembled WGS sequence"/>
</dbReference>
<dbReference type="InterPro" id="IPR000531">
    <property type="entry name" value="Beta-barrel_TonB"/>
</dbReference>
<evidence type="ECO:0000259" key="14">
    <source>
        <dbReference type="Pfam" id="PF00593"/>
    </source>
</evidence>
<keyword evidence="17" id="KW-1185">Reference proteome</keyword>
<dbReference type="InterPro" id="IPR036942">
    <property type="entry name" value="Beta-barrel_TonB_sf"/>
</dbReference>
<keyword evidence="8 12" id="KW-0798">TonB box</keyword>
<keyword evidence="16" id="KW-0675">Receptor</keyword>
<dbReference type="Pfam" id="PF07715">
    <property type="entry name" value="Plug"/>
    <property type="match status" value="1"/>
</dbReference>
<comment type="subcellular location">
    <subcellularLocation>
        <location evidence="1 11">Cell outer membrane</location>
        <topology evidence="1 11">Multi-pass membrane protein</topology>
    </subcellularLocation>
</comment>
<dbReference type="PROSITE" id="PS52016">
    <property type="entry name" value="TONB_DEPENDENT_REC_3"/>
    <property type="match status" value="1"/>
</dbReference>
<keyword evidence="6" id="KW-0408">Iron</keyword>
<dbReference type="InterPro" id="IPR039426">
    <property type="entry name" value="TonB-dep_rcpt-like"/>
</dbReference>
<accession>A0ABU3Y969</accession>
<evidence type="ECO:0000313" key="17">
    <source>
        <dbReference type="Proteomes" id="UP001273531"/>
    </source>
</evidence>
<keyword evidence="5 11" id="KW-0812">Transmembrane</keyword>
<dbReference type="PANTHER" id="PTHR32552">
    <property type="entry name" value="FERRICHROME IRON RECEPTOR-RELATED"/>
    <property type="match status" value="1"/>
</dbReference>
<keyword evidence="9 11" id="KW-0472">Membrane</keyword>
<dbReference type="CDD" id="cd01347">
    <property type="entry name" value="ligand_gated_channel"/>
    <property type="match status" value="1"/>
</dbReference>
<keyword evidence="2 11" id="KW-0813">Transport</keyword>
<evidence type="ECO:0000313" key="16">
    <source>
        <dbReference type="EMBL" id="MDV3457945.1"/>
    </source>
</evidence>
<evidence type="ECO:0000256" key="11">
    <source>
        <dbReference type="PROSITE-ProRule" id="PRU01360"/>
    </source>
</evidence>
<evidence type="ECO:0000256" key="6">
    <source>
        <dbReference type="ARBA" id="ARBA00023004"/>
    </source>
</evidence>
<dbReference type="Pfam" id="PF00593">
    <property type="entry name" value="TonB_dep_Rec_b-barrel"/>
    <property type="match status" value="1"/>
</dbReference>
<keyword evidence="7" id="KW-0406">Ion transport</keyword>
<dbReference type="PANTHER" id="PTHR32552:SF81">
    <property type="entry name" value="TONB-DEPENDENT OUTER MEMBRANE RECEPTOR"/>
    <property type="match status" value="1"/>
</dbReference>
<dbReference type="InterPro" id="IPR012910">
    <property type="entry name" value="Plug_dom"/>
</dbReference>
<keyword evidence="13" id="KW-0732">Signal</keyword>
<evidence type="ECO:0000256" key="3">
    <source>
        <dbReference type="ARBA" id="ARBA00022452"/>
    </source>
</evidence>
<evidence type="ECO:0000256" key="12">
    <source>
        <dbReference type="RuleBase" id="RU003357"/>
    </source>
</evidence>